<evidence type="ECO:0000256" key="7">
    <source>
        <dbReference type="RuleBase" id="RU004504"/>
    </source>
</evidence>
<dbReference type="InterPro" id="IPR010970">
    <property type="entry name" value="Cys_dSase_SufS"/>
</dbReference>
<dbReference type="InterPro" id="IPR015424">
    <property type="entry name" value="PyrdxlP-dep_Trfase"/>
</dbReference>
<evidence type="ECO:0000256" key="4">
    <source>
        <dbReference type="ARBA" id="ARBA00022679"/>
    </source>
</evidence>
<dbReference type="Pfam" id="PF00266">
    <property type="entry name" value="Aminotran_5"/>
    <property type="match status" value="1"/>
</dbReference>
<dbReference type="PROSITE" id="PS00595">
    <property type="entry name" value="AA_TRANSFER_CLASS_5"/>
    <property type="match status" value="1"/>
</dbReference>
<dbReference type="PANTHER" id="PTHR43586:SF8">
    <property type="entry name" value="CYSTEINE DESULFURASE 1, CHLOROPLASTIC"/>
    <property type="match status" value="1"/>
</dbReference>
<dbReference type="EMBL" id="JAVHUL010000003">
    <property type="protein sequence ID" value="MDQ7916328.1"/>
    <property type="molecule type" value="Genomic_DNA"/>
</dbReference>
<dbReference type="Proteomes" id="UP001230915">
    <property type="component" value="Unassembled WGS sequence"/>
</dbReference>
<keyword evidence="5 8" id="KW-0663">Pyridoxal phosphate</keyword>
<dbReference type="PIRSF" id="PIRSF005572">
    <property type="entry name" value="NifS"/>
    <property type="match status" value="1"/>
</dbReference>
<evidence type="ECO:0000259" key="9">
    <source>
        <dbReference type="Pfam" id="PF00266"/>
    </source>
</evidence>
<dbReference type="Gene3D" id="3.40.640.10">
    <property type="entry name" value="Type I PLP-dependent aspartate aminotransferase-like (Major domain)"/>
    <property type="match status" value="1"/>
</dbReference>
<name>A0ABU0ZXY8_9FLAO</name>
<keyword evidence="11" id="KW-1185">Reference proteome</keyword>
<dbReference type="PANTHER" id="PTHR43586">
    <property type="entry name" value="CYSTEINE DESULFURASE"/>
    <property type="match status" value="1"/>
</dbReference>
<dbReference type="RefSeq" id="WP_308862949.1">
    <property type="nucleotide sequence ID" value="NZ_JAVHUL010000003.1"/>
</dbReference>
<dbReference type="Gene3D" id="3.90.1150.10">
    <property type="entry name" value="Aspartate Aminotransferase, domain 1"/>
    <property type="match status" value="1"/>
</dbReference>
<proteinExistence type="inferred from homology"/>
<comment type="catalytic activity">
    <reaction evidence="6 8">
        <text>(sulfur carrier)-H + L-cysteine = (sulfur carrier)-SH + L-alanine</text>
        <dbReference type="Rhea" id="RHEA:43892"/>
        <dbReference type="Rhea" id="RHEA-COMP:14737"/>
        <dbReference type="Rhea" id="RHEA-COMP:14739"/>
        <dbReference type="ChEBI" id="CHEBI:29917"/>
        <dbReference type="ChEBI" id="CHEBI:35235"/>
        <dbReference type="ChEBI" id="CHEBI:57972"/>
        <dbReference type="ChEBI" id="CHEBI:64428"/>
        <dbReference type="EC" id="2.8.1.7"/>
    </reaction>
</comment>
<dbReference type="NCBIfam" id="TIGR01979">
    <property type="entry name" value="sufS"/>
    <property type="match status" value="1"/>
</dbReference>
<evidence type="ECO:0000313" key="10">
    <source>
        <dbReference type="EMBL" id="MDQ7916328.1"/>
    </source>
</evidence>
<dbReference type="EC" id="2.8.1.7" evidence="8"/>
<comment type="function">
    <text evidence="2 8">Catalyzes the removal of elemental sulfur and selenium atoms from L-cysteine, L-cystine, L-selenocysteine, and L-selenocystine to produce L-alanine.</text>
</comment>
<dbReference type="GO" id="GO:0031071">
    <property type="term" value="F:cysteine desulfurase activity"/>
    <property type="evidence" value="ECO:0007669"/>
    <property type="project" value="UniProtKB-EC"/>
</dbReference>
<comment type="caution">
    <text evidence="10">The sequence shown here is derived from an EMBL/GenBank/DDBJ whole genome shotgun (WGS) entry which is preliminary data.</text>
</comment>
<evidence type="ECO:0000256" key="1">
    <source>
        <dbReference type="ARBA" id="ARBA00001933"/>
    </source>
</evidence>
<evidence type="ECO:0000313" key="11">
    <source>
        <dbReference type="Proteomes" id="UP001230915"/>
    </source>
</evidence>
<organism evidence="10 11">
    <name type="scientific">Mesonia profundi</name>
    <dbReference type="NCBI Taxonomy" id="3070998"/>
    <lineage>
        <taxon>Bacteria</taxon>
        <taxon>Pseudomonadati</taxon>
        <taxon>Bacteroidota</taxon>
        <taxon>Flavobacteriia</taxon>
        <taxon>Flavobacteriales</taxon>
        <taxon>Flavobacteriaceae</taxon>
        <taxon>Mesonia</taxon>
    </lineage>
</organism>
<dbReference type="InterPro" id="IPR015422">
    <property type="entry name" value="PyrdxlP-dep_Trfase_small"/>
</dbReference>
<comment type="cofactor">
    <cofactor evidence="1 7">
        <name>pyridoxal 5'-phosphate</name>
        <dbReference type="ChEBI" id="CHEBI:597326"/>
    </cofactor>
</comment>
<accession>A0ABU0ZXY8</accession>
<evidence type="ECO:0000256" key="8">
    <source>
        <dbReference type="RuleBase" id="RU004506"/>
    </source>
</evidence>
<keyword evidence="4 8" id="KW-0808">Transferase</keyword>
<dbReference type="SUPFAM" id="SSF53383">
    <property type="entry name" value="PLP-dependent transferases"/>
    <property type="match status" value="1"/>
</dbReference>
<dbReference type="InterPro" id="IPR000192">
    <property type="entry name" value="Aminotrans_V_dom"/>
</dbReference>
<dbReference type="CDD" id="cd06453">
    <property type="entry name" value="SufS_like"/>
    <property type="match status" value="1"/>
</dbReference>
<protein>
    <recommendedName>
        <fullName evidence="8">Cysteine desulfurase</fullName>
        <ecNumber evidence="8">2.8.1.7</ecNumber>
    </recommendedName>
</protein>
<evidence type="ECO:0000256" key="6">
    <source>
        <dbReference type="ARBA" id="ARBA00050776"/>
    </source>
</evidence>
<comment type="similarity">
    <text evidence="3 8">Belongs to the class-V pyridoxal-phosphate-dependent aminotransferase family. Csd subfamily.</text>
</comment>
<dbReference type="InterPro" id="IPR016454">
    <property type="entry name" value="Cysteine_dSase"/>
</dbReference>
<dbReference type="InterPro" id="IPR020578">
    <property type="entry name" value="Aminotrans_V_PyrdxlP_BS"/>
</dbReference>
<evidence type="ECO:0000256" key="2">
    <source>
        <dbReference type="ARBA" id="ARBA00002824"/>
    </source>
</evidence>
<evidence type="ECO:0000256" key="3">
    <source>
        <dbReference type="ARBA" id="ARBA00010447"/>
    </source>
</evidence>
<sequence>MIDIDKIRKDFPILSRKVNGKPLVYFDNAATSQTPQQVIDVIVDYYQNYNANIHRGVHSLSQEATDAYEEAREKIRAHFNVKHKEEIIFTAGTTHGINLVANGFSSLIKKGDEVLVSALEHHSNIVPWQMLCERTGAKLKVIPMTQEGELDKLAFAELFTEKTKLVFVNHVSNALGTINPIKEIIAKAKEVGAAVLLDGAQAAPHIKADVQVLDVDFYVVSAHKMCGPTGVGILYGKKDWLEKLPPYQGGGEMIDQVTFEKTTYAGLPHKFEAGTPNICGGIAFGVALDYMNEIGFDKIAAYEHELLVYGTQELLKIEGLRIYGTSAEKTAVISFNIEGLHPYDIGTIVDKLGVAVRTGHHCAQPIMDYYKIPGTVRASFSFYNTKEEIDVLVESVKKAKMMLS</sequence>
<feature type="domain" description="Aminotransferase class V" evidence="9">
    <location>
        <begin position="24"/>
        <end position="392"/>
    </location>
</feature>
<reference evidence="10 11" key="1">
    <citation type="submission" date="2023-08" db="EMBL/GenBank/DDBJ databases">
        <title>Mesonia sp. MT50, isolated from deep-sea sediment of the Mariana Trench.</title>
        <authorList>
            <person name="Fu H."/>
        </authorList>
    </citation>
    <scope>NUCLEOTIDE SEQUENCE [LARGE SCALE GENOMIC DNA]</scope>
    <source>
        <strain evidence="10 11">MT50</strain>
    </source>
</reference>
<gene>
    <name evidence="10" type="ORF">RBU60_01975</name>
</gene>
<dbReference type="InterPro" id="IPR015421">
    <property type="entry name" value="PyrdxlP-dep_Trfase_major"/>
</dbReference>
<evidence type="ECO:0000256" key="5">
    <source>
        <dbReference type="ARBA" id="ARBA00022898"/>
    </source>
</evidence>